<sequence length="189" mass="20584">MQENRPLLADTHDRLSPISIVLHWSIAIGMIALIPFGIYIEDLPRGPDKFELIGIHKSLGVILLALALARLAWRLRQGLLGARSEQAPWQHALASAVQWTLLAGPLLMPLSGIMMSVGGGYPVGVFGWEIIAGSEEKIEALSKAGHLIHGLLGKLLIALILLHAAAAIKHQWIDRDGTLSRMLGRDLNR</sequence>
<feature type="transmembrane region" description="Helical" evidence="13">
    <location>
        <begin position="52"/>
        <end position="73"/>
    </location>
</feature>
<dbReference type="GO" id="GO:0005886">
    <property type="term" value="C:plasma membrane"/>
    <property type="evidence" value="ECO:0007669"/>
    <property type="project" value="UniProtKB-SubCell"/>
</dbReference>
<dbReference type="PANTHER" id="PTHR30529:SF7">
    <property type="entry name" value="CYTOCHROME B561 BACTERIAL_NI-HYDROGENASE DOMAIN-CONTAINING PROTEIN"/>
    <property type="match status" value="1"/>
</dbReference>
<evidence type="ECO:0000259" key="14">
    <source>
        <dbReference type="Pfam" id="PF01292"/>
    </source>
</evidence>
<gene>
    <name evidence="15" type="ORF">B0D84_06050</name>
</gene>
<keyword evidence="11 13" id="KW-0472">Membrane</keyword>
<evidence type="ECO:0000313" key="16">
    <source>
        <dbReference type="Proteomes" id="UP000243361"/>
    </source>
</evidence>
<comment type="similarity">
    <text evidence="12">Belongs to the cytochrome b561 family.</text>
</comment>
<feature type="transmembrane region" description="Helical" evidence="13">
    <location>
        <begin position="21"/>
        <end position="40"/>
    </location>
</feature>
<accession>A0A657PIZ5</accession>
<evidence type="ECO:0000256" key="6">
    <source>
        <dbReference type="ARBA" id="ARBA00022692"/>
    </source>
</evidence>
<comment type="subcellular location">
    <subcellularLocation>
        <location evidence="2">Cell membrane</location>
        <topology evidence="2">Multi-pass membrane protein</topology>
    </subcellularLocation>
</comment>
<organism evidence="15 16">
    <name type="scientific">Candidatus Sedimenticola endophacoides</name>
    <dbReference type="NCBI Taxonomy" id="2548426"/>
    <lineage>
        <taxon>Bacteria</taxon>
        <taxon>Pseudomonadati</taxon>
        <taxon>Pseudomonadota</taxon>
        <taxon>Gammaproteobacteria</taxon>
        <taxon>Chromatiales</taxon>
        <taxon>Sedimenticolaceae</taxon>
        <taxon>Sedimenticola</taxon>
    </lineage>
</organism>
<keyword evidence="4" id="KW-1003">Cell membrane</keyword>
<keyword evidence="8" id="KW-0249">Electron transport</keyword>
<keyword evidence="5" id="KW-0349">Heme</keyword>
<proteinExistence type="inferred from homology"/>
<dbReference type="GO" id="GO:0022904">
    <property type="term" value="P:respiratory electron transport chain"/>
    <property type="evidence" value="ECO:0007669"/>
    <property type="project" value="InterPro"/>
</dbReference>
<evidence type="ECO:0000256" key="12">
    <source>
        <dbReference type="ARBA" id="ARBA00037975"/>
    </source>
</evidence>
<evidence type="ECO:0000256" key="3">
    <source>
        <dbReference type="ARBA" id="ARBA00022448"/>
    </source>
</evidence>
<evidence type="ECO:0000256" key="8">
    <source>
        <dbReference type="ARBA" id="ARBA00022982"/>
    </source>
</evidence>
<comment type="cofactor">
    <cofactor evidence="1">
        <name>heme b</name>
        <dbReference type="ChEBI" id="CHEBI:60344"/>
    </cofactor>
</comment>
<evidence type="ECO:0000256" key="5">
    <source>
        <dbReference type="ARBA" id="ARBA00022617"/>
    </source>
</evidence>
<dbReference type="PANTHER" id="PTHR30529">
    <property type="entry name" value="CYTOCHROME B561"/>
    <property type="match status" value="1"/>
</dbReference>
<dbReference type="Gene3D" id="1.20.950.20">
    <property type="entry name" value="Transmembrane di-heme cytochromes, Chain C"/>
    <property type="match status" value="1"/>
</dbReference>
<dbReference type="Proteomes" id="UP000243361">
    <property type="component" value="Unassembled WGS sequence"/>
</dbReference>
<keyword evidence="7" id="KW-0479">Metal-binding</keyword>
<evidence type="ECO:0000256" key="1">
    <source>
        <dbReference type="ARBA" id="ARBA00001970"/>
    </source>
</evidence>
<feature type="transmembrane region" description="Helical" evidence="13">
    <location>
        <begin position="147"/>
        <end position="168"/>
    </location>
</feature>
<keyword evidence="6 13" id="KW-0812">Transmembrane</keyword>
<keyword evidence="10" id="KW-0408">Iron</keyword>
<evidence type="ECO:0000256" key="9">
    <source>
        <dbReference type="ARBA" id="ARBA00022989"/>
    </source>
</evidence>
<feature type="transmembrane region" description="Helical" evidence="13">
    <location>
        <begin position="93"/>
        <end position="117"/>
    </location>
</feature>
<dbReference type="GO" id="GO:0020037">
    <property type="term" value="F:heme binding"/>
    <property type="evidence" value="ECO:0007669"/>
    <property type="project" value="TreeGrafter"/>
</dbReference>
<keyword evidence="16" id="KW-1185">Reference proteome</keyword>
<name>A0A657PIZ5_9GAMM</name>
<dbReference type="InterPro" id="IPR052168">
    <property type="entry name" value="Cytochrome_b561_oxidase"/>
</dbReference>
<keyword evidence="9 13" id="KW-1133">Transmembrane helix</keyword>
<evidence type="ECO:0000256" key="10">
    <source>
        <dbReference type="ARBA" id="ARBA00023004"/>
    </source>
</evidence>
<reference evidence="15" key="1">
    <citation type="submission" date="2017-02" db="EMBL/GenBank/DDBJ databases">
        <title>Novel co-symbiosis in the unique lucinid bivalve Phacoides pectinatus.</title>
        <authorList>
            <person name="Lim S.J."/>
            <person name="Davis B.G."/>
            <person name="Gill D.E."/>
            <person name="Engel A.S."/>
            <person name="Anderson L.C."/>
            <person name="Campbell B.J."/>
        </authorList>
    </citation>
    <scope>NUCLEOTIDE SEQUENCE [LARGE SCALE GENOMIC DNA]</scope>
    <source>
        <strain evidence="15">LUC13016_P6</strain>
    </source>
</reference>
<evidence type="ECO:0000313" key="15">
    <source>
        <dbReference type="EMBL" id="OQX32528.1"/>
    </source>
</evidence>
<dbReference type="SUPFAM" id="SSF81342">
    <property type="entry name" value="Transmembrane di-heme cytochromes"/>
    <property type="match status" value="1"/>
</dbReference>
<dbReference type="InterPro" id="IPR016174">
    <property type="entry name" value="Di-haem_cyt_TM"/>
</dbReference>
<comment type="caution">
    <text evidence="15">The sequence shown here is derived from an EMBL/GenBank/DDBJ whole genome shotgun (WGS) entry which is preliminary data.</text>
</comment>
<evidence type="ECO:0000256" key="2">
    <source>
        <dbReference type="ARBA" id="ARBA00004651"/>
    </source>
</evidence>
<feature type="domain" description="Cytochrome b561 bacterial/Ni-hydrogenase" evidence="14">
    <location>
        <begin position="15"/>
        <end position="184"/>
    </location>
</feature>
<dbReference type="Pfam" id="PF01292">
    <property type="entry name" value="Ni_hydr_CYTB"/>
    <property type="match status" value="1"/>
</dbReference>
<keyword evidence="3" id="KW-0813">Transport</keyword>
<dbReference type="EMBL" id="MUIE01000410">
    <property type="protein sequence ID" value="OQX32528.1"/>
    <property type="molecule type" value="Genomic_DNA"/>
</dbReference>
<evidence type="ECO:0000256" key="7">
    <source>
        <dbReference type="ARBA" id="ARBA00022723"/>
    </source>
</evidence>
<evidence type="ECO:0000256" key="11">
    <source>
        <dbReference type="ARBA" id="ARBA00023136"/>
    </source>
</evidence>
<evidence type="ECO:0000256" key="13">
    <source>
        <dbReference type="SAM" id="Phobius"/>
    </source>
</evidence>
<protein>
    <recommendedName>
        <fullName evidence="14">Cytochrome b561 bacterial/Ni-hydrogenase domain-containing protein</fullName>
    </recommendedName>
</protein>
<dbReference type="GO" id="GO:0046872">
    <property type="term" value="F:metal ion binding"/>
    <property type="evidence" value="ECO:0007669"/>
    <property type="project" value="UniProtKB-KW"/>
</dbReference>
<dbReference type="GO" id="GO:0009055">
    <property type="term" value="F:electron transfer activity"/>
    <property type="evidence" value="ECO:0007669"/>
    <property type="project" value="InterPro"/>
</dbReference>
<dbReference type="AlphaFoldDB" id="A0A657PIZ5"/>
<dbReference type="InterPro" id="IPR011577">
    <property type="entry name" value="Cyt_b561_bac/Ni-Hgenase"/>
</dbReference>
<evidence type="ECO:0000256" key="4">
    <source>
        <dbReference type="ARBA" id="ARBA00022475"/>
    </source>
</evidence>